<sequence>MSLDGLLTPVEGDGAIPPLERWQPALSGDMDLLIRADGGWLHDGEPIRRPRLVRLLSTILRREADGDYYLVTPVEKWRIQVEDRPFLIVDADAQGEADALAWHIDTNVGDRVTLGAEHRLVLSETPRGEPVPEVAIRFGLAARLHRNVYYRLIEQAEQRSQPGGIALGLTSNGVWQPLGWLDEAAP</sequence>
<dbReference type="Pfam" id="PF21028">
    <property type="entry name" value="DUF1285_C"/>
    <property type="match status" value="1"/>
</dbReference>
<dbReference type="EMBL" id="BAABKI010000029">
    <property type="protein sequence ID" value="GAA5178853.1"/>
    <property type="molecule type" value="Genomic_DNA"/>
</dbReference>
<feature type="domain" description="DUF1285" evidence="2">
    <location>
        <begin position="85"/>
        <end position="176"/>
    </location>
</feature>
<dbReference type="InterPro" id="IPR048342">
    <property type="entry name" value="DUF1285_C"/>
</dbReference>
<dbReference type="Gene3D" id="3.10.540.10">
    <property type="entry name" value="duf1285 like domain"/>
    <property type="match status" value="1"/>
</dbReference>
<proteinExistence type="predicted"/>
<organism evidence="3 4">
    <name type="scientific">Modicisalibacter zincidurans</name>
    <dbReference type="NCBI Taxonomy" id="1178777"/>
    <lineage>
        <taxon>Bacteria</taxon>
        <taxon>Pseudomonadati</taxon>
        <taxon>Pseudomonadota</taxon>
        <taxon>Gammaproteobacteria</taxon>
        <taxon>Oceanospirillales</taxon>
        <taxon>Halomonadaceae</taxon>
        <taxon>Modicisalibacter</taxon>
    </lineage>
</organism>
<evidence type="ECO:0000313" key="3">
    <source>
        <dbReference type="EMBL" id="GAA5178853.1"/>
    </source>
</evidence>
<dbReference type="Gene3D" id="2.30.270.10">
    <property type="entry name" value="duf1285 protein"/>
    <property type="match status" value="1"/>
</dbReference>
<dbReference type="PIRSF" id="PIRSF029557">
    <property type="entry name" value="UCP029557"/>
    <property type="match status" value="1"/>
</dbReference>
<name>A0ABP9RKI3_9GAMM</name>
<dbReference type="Pfam" id="PF06938">
    <property type="entry name" value="DUF1285_N"/>
    <property type="match status" value="1"/>
</dbReference>
<keyword evidence="4" id="KW-1185">Reference proteome</keyword>
<gene>
    <name evidence="3" type="ORF">GCM10023342_30250</name>
</gene>
<feature type="domain" description="DUF1285" evidence="1">
    <location>
        <begin position="17"/>
        <end position="83"/>
    </location>
</feature>
<dbReference type="InterPro" id="IPR010707">
    <property type="entry name" value="DUF1285"/>
</dbReference>
<comment type="caution">
    <text evidence="3">The sequence shown here is derived from an EMBL/GenBank/DDBJ whole genome shotgun (WGS) entry which is preliminary data.</text>
</comment>
<accession>A0ABP9RKI3</accession>
<evidence type="ECO:0000313" key="4">
    <source>
        <dbReference type="Proteomes" id="UP001500074"/>
    </source>
</evidence>
<dbReference type="Proteomes" id="UP001500074">
    <property type="component" value="Unassembled WGS sequence"/>
</dbReference>
<dbReference type="RefSeq" id="WP_031383705.1">
    <property type="nucleotide sequence ID" value="NZ_BAABKI010000029.1"/>
</dbReference>
<reference evidence="4" key="1">
    <citation type="journal article" date="2019" name="Int. J. Syst. Evol. Microbiol.">
        <title>The Global Catalogue of Microorganisms (GCM) 10K type strain sequencing project: providing services to taxonomists for standard genome sequencing and annotation.</title>
        <authorList>
            <consortium name="The Broad Institute Genomics Platform"/>
            <consortium name="The Broad Institute Genome Sequencing Center for Infectious Disease"/>
            <person name="Wu L."/>
            <person name="Ma J."/>
        </authorList>
    </citation>
    <scope>NUCLEOTIDE SEQUENCE [LARGE SCALE GENOMIC DNA]</scope>
    <source>
        <strain evidence="4">JCM 18472</strain>
    </source>
</reference>
<dbReference type="InterPro" id="IPR023361">
    <property type="entry name" value="DUF1285_beta_roll_sf"/>
</dbReference>
<protein>
    <submittedName>
        <fullName evidence="3">DUF1285 domain-containing protein</fullName>
    </submittedName>
</protein>
<dbReference type="InterPro" id="IPR048341">
    <property type="entry name" value="DUF1285_N"/>
</dbReference>
<evidence type="ECO:0000259" key="1">
    <source>
        <dbReference type="Pfam" id="PF06938"/>
    </source>
</evidence>
<evidence type="ECO:0000259" key="2">
    <source>
        <dbReference type="Pfam" id="PF21028"/>
    </source>
</evidence>